<feature type="transmembrane region" description="Helical" evidence="1">
    <location>
        <begin position="21"/>
        <end position="45"/>
    </location>
</feature>
<keyword evidence="1" id="KW-1133">Transmembrane helix</keyword>
<name>A0A0T5VJF4_9SPHI</name>
<dbReference type="RefSeq" id="WP_057934624.1">
    <property type="nucleotide sequence ID" value="NZ_LMZQ01000035.1"/>
</dbReference>
<keyword evidence="3" id="KW-1185">Reference proteome</keyword>
<sequence>MKKGIPITELSVQELYKKKQSLQGVLIGLGLVLLAASVIIFYLAFSSKMPKVLVIVPICCSLTFLPAFISLSQINTEIKNRDSKQ</sequence>
<evidence type="ECO:0000313" key="3">
    <source>
        <dbReference type="Proteomes" id="UP000051950"/>
    </source>
</evidence>
<proteinExistence type="predicted"/>
<dbReference type="AlphaFoldDB" id="A0A0T5VJF4"/>
<organism evidence="2 3">
    <name type="scientific">Pedobacter ginsenosidimutans</name>
    <dbReference type="NCBI Taxonomy" id="687842"/>
    <lineage>
        <taxon>Bacteria</taxon>
        <taxon>Pseudomonadati</taxon>
        <taxon>Bacteroidota</taxon>
        <taxon>Sphingobacteriia</taxon>
        <taxon>Sphingobacteriales</taxon>
        <taxon>Sphingobacteriaceae</taxon>
        <taxon>Pedobacter</taxon>
    </lineage>
</organism>
<evidence type="ECO:0000313" key="2">
    <source>
        <dbReference type="EMBL" id="KRT13700.1"/>
    </source>
</evidence>
<feature type="transmembrane region" description="Helical" evidence="1">
    <location>
        <begin position="51"/>
        <end position="71"/>
    </location>
</feature>
<comment type="caution">
    <text evidence="2">The sequence shown here is derived from an EMBL/GenBank/DDBJ whole genome shotgun (WGS) entry which is preliminary data.</text>
</comment>
<protein>
    <recommendedName>
        <fullName evidence="4">Redox-active disulfide protein 2</fullName>
    </recommendedName>
</protein>
<evidence type="ECO:0000256" key="1">
    <source>
        <dbReference type="SAM" id="Phobius"/>
    </source>
</evidence>
<keyword evidence="1" id="KW-0812">Transmembrane</keyword>
<dbReference type="OrthoDB" id="771226at2"/>
<keyword evidence="1" id="KW-0472">Membrane</keyword>
<reference evidence="2 3" key="1">
    <citation type="submission" date="2015-11" db="EMBL/GenBank/DDBJ databases">
        <title>Sequence of Pedobacter ginsenosidimutans.</title>
        <authorList>
            <person name="Carson E."/>
            <person name="Keyser V."/>
            <person name="Newman J."/>
            <person name="Miller J."/>
        </authorList>
    </citation>
    <scope>NUCLEOTIDE SEQUENCE [LARGE SCALE GENOMIC DNA]</scope>
    <source>
        <strain evidence="2 3">KACC 14530</strain>
    </source>
</reference>
<dbReference type="EMBL" id="LMZQ01000035">
    <property type="protein sequence ID" value="KRT13700.1"/>
    <property type="molecule type" value="Genomic_DNA"/>
</dbReference>
<evidence type="ECO:0008006" key="4">
    <source>
        <dbReference type="Google" id="ProtNLM"/>
    </source>
</evidence>
<dbReference type="Proteomes" id="UP000051950">
    <property type="component" value="Unassembled WGS sequence"/>
</dbReference>
<gene>
    <name evidence="2" type="ORF">ASU31_23180</name>
</gene>
<accession>A0A0T5VJF4</accession>